<keyword evidence="1" id="KW-0472">Membrane</keyword>
<reference evidence="2" key="1">
    <citation type="submission" date="2021-02" db="EMBL/GenBank/DDBJ databases">
        <authorList>
            <person name="Nowell W R."/>
        </authorList>
    </citation>
    <scope>NUCLEOTIDE SEQUENCE</scope>
</reference>
<comment type="caution">
    <text evidence="2">The sequence shown here is derived from an EMBL/GenBank/DDBJ whole genome shotgun (WGS) entry which is preliminary data.</text>
</comment>
<evidence type="ECO:0000313" key="4">
    <source>
        <dbReference type="Proteomes" id="UP000663865"/>
    </source>
</evidence>
<feature type="transmembrane region" description="Helical" evidence="1">
    <location>
        <begin position="86"/>
        <end position="114"/>
    </location>
</feature>
<dbReference type="EMBL" id="CAJOBS010002038">
    <property type="protein sequence ID" value="CAF4785781.1"/>
    <property type="molecule type" value="Genomic_DNA"/>
</dbReference>
<feature type="transmembrane region" description="Helical" evidence="1">
    <location>
        <begin position="55"/>
        <end position="74"/>
    </location>
</feature>
<organism evidence="2 4">
    <name type="scientific">Rotaria socialis</name>
    <dbReference type="NCBI Taxonomy" id="392032"/>
    <lineage>
        <taxon>Eukaryota</taxon>
        <taxon>Metazoa</taxon>
        <taxon>Spiralia</taxon>
        <taxon>Gnathifera</taxon>
        <taxon>Rotifera</taxon>
        <taxon>Eurotatoria</taxon>
        <taxon>Bdelloidea</taxon>
        <taxon>Philodinida</taxon>
        <taxon>Philodinidae</taxon>
        <taxon>Rotaria</taxon>
    </lineage>
</organism>
<keyword evidence="1" id="KW-1133">Transmembrane helix</keyword>
<sequence length="152" mass="16868">MRPPFFMGRPLSCVSRSVRIETLLGIIVSPMISVIAGILSYNSDSIDISFPLRQVTPSITVGITLLFFPIWLAIKNAKDMIKRGIILLIISGLTCLITAIFIMIVSIPVFYVVANQNELWFYVFQTAPIVSAQIKEQSIIEANLTIHTAITL</sequence>
<dbReference type="EMBL" id="CAJNYV010000928">
    <property type="protein sequence ID" value="CAF3394725.1"/>
    <property type="molecule type" value="Genomic_DNA"/>
</dbReference>
<evidence type="ECO:0000256" key="1">
    <source>
        <dbReference type="SAM" id="Phobius"/>
    </source>
</evidence>
<dbReference type="AlphaFoldDB" id="A0A817ZNN3"/>
<dbReference type="Proteomes" id="UP000663865">
    <property type="component" value="Unassembled WGS sequence"/>
</dbReference>
<protein>
    <submittedName>
        <fullName evidence="2">Uncharacterized protein</fullName>
    </submittedName>
</protein>
<name>A0A817ZNN3_9BILA</name>
<gene>
    <name evidence="2" type="ORF">KIK155_LOCUS7545</name>
    <name evidence="3" type="ORF">TOA249_LOCUS22425</name>
</gene>
<dbReference type="Proteomes" id="UP000663838">
    <property type="component" value="Unassembled WGS sequence"/>
</dbReference>
<proteinExistence type="predicted"/>
<feature type="transmembrane region" description="Helical" evidence="1">
    <location>
        <begin position="20"/>
        <end position="43"/>
    </location>
</feature>
<keyword evidence="1" id="KW-0812">Transmembrane</keyword>
<evidence type="ECO:0000313" key="3">
    <source>
        <dbReference type="EMBL" id="CAF4785781.1"/>
    </source>
</evidence>
<accession>A0A817ZNN3</accession>
<evidence type="ECO:0000313" key="2">
    <source>
        <dbReference type="EMBL" id="CAF3394725.1"/>
    </source>
</evidence>